<evidence type="ECO:0000259" key="2">
    <source>
        <dbReference type="Pfam" id="PF01593"/>
    </source>
</evidence>
<gene>
    <name evidence="3" type="ORF">EGW08_009948</name>
</gene>
<proteinExistence type="predicted"/>
<dbReference type="SUPFAM" id="SSF51905">
    <property type="entry name" value="FAD/NAD(P)-binding domain"/>
    <property type="match status" value="1"/>
</dbReference>
<dbReference type="PANTHER" id="PTHR10742:SF410">
    <property type="entry name" value="LYSINE-SPECIFIC HISTONE DEMETHYLASE 2"/>
    <property type="match status" value="1"/>
</dbReference>
<sequence length="558" mass="62304">MSAMEGSWSVWSALCLALALLSAGCSAKQEKNNKCSVEHDVAIVGAGISGAYSAFKLKEDGLNIGMYEYSDRIGGRFYTEHLPDVPDQNVELGGMRLINKLHVLLQGLIKDLNLTEKVLLYGSDATYPSRVFRRNVSMTSEQFSSGDIPYNLTSEEKANQADLLRYLFRKLTGDSLDNVTEESVFDLTVPDGRKLYMLSTPEALSLVASPEAHSYLLNGNHFNNPNTSATDMVYYYFGSHGRQKYTGDDVLTIEEGFNQIVISAVDQFLQASRSHSIEKNMKLEAITGKAGKYVLQFRRTVTVDDETIELHHRESTTTVCAKKVILALPKYALSQLDWKPLRSKEYEDLLEGTFVAHTSKVFMSYENPWWIDQARYPTRVLDASGLGEVYDWGQSNLTGHWTLLVSYTKQMSTDTEWALNNGLDEGQIEGSTGGLADMIAGPDTVLPRIPGSVVGANRVTAPLKDYLYERLALAFGIPRCAIPEPVSSIARFWVKYPFGGGWVFSRPGYTFQELIKGYRRPSKNDDVFVVGNDYSARDTTGWSEGALWTVEQMMGEYF</sequence>
<dbReference type="InterPro" id="IPR050281">
    <property type="entry name" value="Flavin_monoamine_oxidase"/>
</dbReference>
<dbReference type="SUPFAM" id="SSF54373">
    <property type="entry name" value="FAD-linked reductases, C-terminal domain"/>
    <property type="match status" value="1"/>
</dbReference>
<organism evidence="3 4">
    <name type="scientific">Elysia chlorotica</name>
    <name type="common">Eastern emerald elysia</name>
    <name type="synonym">Sea slug</name>
    <dbReference type="NCBI Taxonomy" id="188477"/>
    <lineage>
        <taxon>Eukaryota</taxon>
        <taxon>Metazoa</taxon>
        <taxon>Spiralia</taxon>
        <taxon>Lophotrochozoa</taxon>
        <taxon>Mollusca</taxon>
        <taxon>Gastropoda</taxon>
        <taxon>Heterobranchia</taxon>
        <taxon>Euthyneura</taxon>
        <taxon>Panpulmonata</taxon>
        <taxon>Sacoglossa</taxon>
        <taxon>Placobranchoidea</taxon>
        <taxon>Plakobranchidae</taxon>
        <taxon>Elysia</taxon>
    </lineage>
</organism>
<dbReference type="Gene3D" id="3.50.50.60">
    <property type="entry name" value="FAD/NAD(P)-binding domain"/>
    <property type="match status" value="1"/>
</dbReference>
<evidence type="ECO:0000313" key="3">
    <source>
        <dbReference type="EMBL" id="RUS82270.1"/>
    </source>
</evidence>
<dbReference type="GO" id="GO:0016491">
    <property type="term" value="F:oxidoreductase activity"/>
    <property type="evidence" value="ECO:0007669"/>
    <property type="project" value="InterPro"/>
</dbReference>
<dbReference type="STRING" id="188477.A0A433TL08"/>
<dbReference type="AlphaFoldDB" id="A0A433TL08"/>
<protein>
    <recommendedName>
        <fullName evidence="2">Amine oxidase domain-containing protein</fullName>
    </recommendedName>
</protein>
<feature type="signal peptide" evidence="1">
    <location>
        <begin position="1"/>
        <end position="27"/>
    </location>
</feature>
<dbReference type="Pfam" id="PF01593">
    <property type="entry name" value="Amino_oxidase"/>
    <property type="match status" value="1"/>
</dbReference>
<feature type="domain" description="Amine oxidase" evidence="2">
    <location>
        <begin position="49"/>
        <end position="409"/>
    </location>
</feature>
<evidence type="ECO:0000256" key="1">
    <source>
        <dbReference type="SAM" id="SignalP"/>
    </source>
</evidence>
<dbReference type="InterPro" id="IPR002937">
    <property type="entry name" value="Amino_oxidase"/>
</dbReference>
<comment type="caution">
    <text evidence="3">The sequence shown here is derived from an EMBL/GenBank/DDBJ whole genome shotgun (WGS) entry which is preliminary data.</text>
</comment>
<feature type="chain" id="PRO_5019178146" description="Amine oxidase domain-containing protein" evidence="1">
    <location>
        <begin position="28"/>
        <end position="558"/>
    </location>
</feature>
<evidence type="ECO:0000313" key="4">
    <source>
        <dbReference type="Proteomes" id="UP000271974"/>
    </source>
</evidence>
<name>A0A433TL08_ELYCH</name>
<keyword evidence="4" id="KW-1185">Reference proteome</keyword>
<reference evidence="3 4" key="1">
    <citation type="submission" date="2019-01" db="EMBL/GenBank/DDBJ databases">
        <title>A draft genome assembly of the solar-powered sea slug Elysia chlorotica.</title>
        <authorList>
            <person name="Cai H."/>
            <person name="Li Q."/>
            <person name="Fang X."/>
            <person name="Li J."/>
            <person name="Curtis N.E."/>
            <person name="Altenburger A."/>
            <person name="Shibata T."/>
            <person name="Feng M."/>
            <person name="Maeda T."/>
            <person name="Schwartz J.A."/>
            <person name="Shigenobu S."/>
            <person name="Lundholm N."/>
            <person name="Nishiyama T."/>
            <person name="Yang H."/>
            <person name="Hasebe M."/>
            <person name="Li S."/>
            <person name="Pierce S.K."/>
            <person name="Wang J."/>
        </authorList>
    </citation>
    <scope>NUCLEOTIDE SEQUENCE [LARGE SCALE GENOMIC DNA]</scope>
    <source>
        <strain evidence="3">EC2010</strain>
        <tissue evidence="3">Whole organism of an adult</tissue>
    </source>
</reference>
<dbReference type="Proteomes" id="UP000271974">
    <property type="component" value="Unassembled WGS sequence"/>
</dbReference>
<dbReference type="EMBL" id="RQTK01000293">
    <property type="protein sequence ID" value="RUS82270.1"/>
    <property type="molecule type" value="Genomic_DNA"/>
</dbReference>
<keyword evidence="1" id="KW-0732">Signal</keyword>
<accession>A0A433TL08</accession>
<dbReference type="InterPro" id="IPR036188">
    <property type="entry name" value="FAD/NAD-bd_sf"/>
</dbReference>
<dbReference type="PANTHER" id="PTHR10742">
    <property type="entry name" value="FLAVIN MONOAMINE OXIDASE"/>
    <property type="match status" value="1"/>
</dbReference>
<dbReference type="OrthoDB" id="5977782at2759"/>